<dbReference type="InterPro" id="IPR011990">
    <property type="entry name" value="TPR-like_helical_dom_sf"/>
</dbReference>
<dbReference type="GO" id="GO:0000127">
    <property type="term" value="C:transcription factor TFIIIC complex"/>
    <property type="evidence" value="ECO:0007669"/>
    <property type="project" value="TreeGrafter"/>
</dbReference>
<reference evidence="3 5" key="1">
    <citation type="journal article" date="2016" name="Genome Biol. Evol.">
        <title>Divergent and convergent evolution of fungal pathogenicity.</title>
        <authorList>
            <person name="Shang Y."/>
            <person name="Xiao G."/>
            <person name="Zheng P."/>
            <person name="Cen K."/>
            <person name="Zhan S."/>
            <person name="Wang C."/>
        </authorList>
    </citation>
    <scope>NUCLEOTIDE SEQUENCE [LARGE SCALE GENOMIC DNA]</scope>
    <source>
        <strain evidence="3 5">RCEF 4871</strain>
    </source>
</reference>
<feature type="repeat" description="TPR" evidence="1">
    <location>
        <begin position="418"/>
        <end position="451"/>
    </location>
</feature>
<dbReference type="PANTHER" id="PTHR23082:SF0">
    <property type="entry name" value="GENERAL TRANSCRIPTION FACTOR 3C POLYPEPTIDE 3"/>
    <property type="match status" value="1"/>
</dbReference>
<dbReference type="Proteomes" id="UP000317257">
    <property type="component" value="Unassembled WGS sequence"/>
</dbReference>
<dbReference type="Gene3D" id="1.25.40.10">
    <property type="entry name" value="Tetratricopeptide repeat domain"/>
    <property type="match status" value="2"/>
</dbReference>
<keyword evidence="1" id="KW-0802">TPR repeat</keyword>
<dbReference type="GO" id="GO:0006383">
    <property type="term" value="P:transcription by RNA polymerase III"/>
    <property type="evidence" value="ECO:0007669"/>
    <property type="project" value="InterPro"/>
</dbReference>
<dbReference type="InterPro" id="IPR039340">
    <property type="entry name" value="Tfc4/TFIIIC-102/Sfc4"/>
</dbReference>
<feature type="compositionally biased region" description="Basic and acidic residues" evidence="2">
    <location>
        <begin position="546"/>
        <end position="558"/>
    </location>
</feature>
<feature type="region of interest" description="Disordered" evidence="2">
    <location>
        <begin position="48"/>
        <end position="70"/>
    </location>
</feature>
<dbReference type="EMBL" id="SBHS01000010">
    <property type="protein sequence ID" value="TWU74749.1"/>
    <property type="molecule type" value="Genomic_DNA"/>
</dbReference>
<evidence type="ECO:0000313" key="5">
    <source>
        <dbReference type="Proteomes" id="UP000243498"/>
    </source>
</evidence>
<dbReference type="Proteomes" id="UP000243498">
    <property type="component" value="Unassembled WGS sequence"/>
</dbReference>
<dbReference type="PROSITE" id="PS50005">
    <property type="entry name" value="TPR"/>
    <property type="match status" value="1"/>
</dbReference>
<accession>A0A5C6GBM7</accession>
<proteinExistence type="predicted"/>
<dbReference type="PANTHER" id="PTHR23082">
    <property type="entry name" value="TRANSCRIPTION INITIATION FACTOR IIIC TFIIIC , POLYPEPTIDE 3-RELATED"/>
    <property type="match status" value="1"/>
</dbReference>
<evidence type="ECO:0000313" key="4">
    <source>
        <dbReference type="EMBL" id="TWU74749.1"/>
    </source>
</evidence>
<accession>A0A167F7V5</accession>
<dbReference type="SUPFAM" id="SSF48452">
    <property type="entry name" value="TPR-like"/>
    <property type="match status" value="1"/>
</dbReference>
<protein>
    <submittedName>
        <fullName evidence="3">Tetratricopeptide-like helical</fullName>
    </submittedName>
    <submittedName>
        <fullName evidence="4">Transcription factor TFIIIC subunit tfc4</fullName>
    </submittedName>
</protein>
<dbReference type="AlphaFoldDB" id="A0A167F7V5"/>
<evidence type="ECO:0000313" key="3">
    <source>
        <dbReference type="EMBL" id="OAA44907.1"/>
    </source>
</evidence>
<sequence>MENSSASRNLDDVSDADSDLEELQGDIAKFDESVREFLASHTGTSHATEISRSAFRGRGTRGPRKAAKPRGDITARLSKVNQAFLSGDYEQALDLAFEVIRINAETYQAWTALSSIFRERGEIERALSAMVYSAHLRPKDVSGWLSCASFALESVASDGDESRNLHTARLCYSAAIRADSSNLEARLGKADVCHRQGHLSAAVTEYNSVLKRRPYDLDTIRKLAEACIDSRNAASLVPSAINAYQAYFDHMLSISQHEAQDILWHDIGIYAGLIAQVESAQKAIMELKRLSRWLLGRSAETFWDDWRDDDREWDISDERRAALPQFSRFENCSTQFGQSLPLDLRIRLAIYRLRNGDQSEAMRHVGHLDPDDPTIRAFAADFTFLIFDLGMELARSHQSSTAIRYLELLRSMPGDPDAAVLLQIGRCYLDSGEPAKAEEYLLAALDADEDSIDARIELANMYEKAREGEEALILAAEAMALRGAQERDQPLDDASAGKGRVRRSAGRGQQSSGKRPQRDITCKLTLTGSRTRRPAIPKRHRSKKLAGPDRREQDEQAHALKLSQQYDTVRNLKRRILEGHEELISDWMASSKELIDDFRSLKRFYSWDKYLHFLGSKSSLHTPSPSQPETELSQMYQRLTRSIAPQPEQYSHALAIPSLASHRGISFDDWLDLFLEYAISLAIAHRRQEAYQVCEAAKDSTVFQSSRHGFLIYVAWSVCAIYTNDEERCVAIARHLMRDGVATDSYRMFALLSMLCQSPVSWYTSGPAQKYILRQIKAIDASHLAAAMRRGGTEESEEAGDTTRLDIDICLLMLYGHILFTSTSYSYSLGYFLRARSLDSTNAMVNLSLGLAYVHYGLKRQSTNRQYLILQGQSFLFQYARQHTHGNAYASAERYYNVGRLFQLLGIGYLSSNYYAMALDACKSGGGSKDLSTLILANTLISFLNIGNNDAALLILRNNMKL</sequence>
<comment type="caution">
    <text evidence="3">The sequence shown here is derived from an EMBL/GenBank/DDBJ whole genome shotgun (WGS) entry which is preliminary data.</text>
</comment>
<feature type="region of interest" description="Disordered" evidence="2">
    <location>
        <begin position="484"/>
        <end position="558"/>
    </location>
</feature>
<reference evidence="4" key="3">
    <citation type="journal article" date="2019" name="Microbiol. Resour. Announc.">
        <title>Genome Sequence of Metarhizium rileyi, a Microbial Control Agent for Lepidoptera.</title>
        <authorList>
            <person name="Binneck E."/>
            <person name="Lastra C.C.L."/>
            <person name="Sosa-Gomez D.R."/>
        </authorList>
    </citation>
    <scope>NUCLEOTIDE SEQUENCE</scope>
    <source>
        <strain evidence="4">Cep018-CH2</strain>
    </source>
</reference>
<dbReference type="STRING" id="1081105.A0A167F7V5"/>
<gene>
    <name evidence="4" type="primary">TFC4</name>
    <name evidence="4" type="ORF">ED733_005711</name>
    <name evidence="3" type="ORF">NOR_03661</name>
</gene>
<dbReference type="Pfam" id="PF13432">
    <property type="entry name" value="TPR_16"/>
    <property type="match status" value="2"/>
</dbReference>
<feature type="compositionally biased region" description="Basic residues" evidence="2">
    <location>
        <begin position="530"/>
        <end position="544"/>
    </location>
</feature>
<dbReference type="OMA" id="SSPNMKF"/>
<dbReference type="InterPro" id="IPR019734">
    <property type="entry name" value="TPR_rpt"/>
</dbReference>
<name>A0A167F7V5_METRR</name>
<organism evidence="3 5">
    <name type="scientific">Metarhizium rileyi (strain RCEF 4871)</name>
    <name type="common">Nomuraea rileyi</name>
    <dbReference type="NCBI Taxonomy" id="1649241"/>
    <lineage>
        <taxon>Eukaryota</taxon>
        <taxon>Fungi</taxon>
        <taxon>Dikarya</taxon>
        <taxon>Ascomycota</taxon>
        <taxon>Pezizomycotina</taxon>
        <taxon>Sordariomycetes</taxon>
        <taxon>Hypocreomycetidae</taxon>
        <taxon>Hypocreales</taxon>
        <taxon>Clavicipitaceae</taxon>
        <taxon>Metarhizium</taxon>
    </lineage>
</organism>
<evidence type="ECO:0000256" key="2">
    <source>
        <dbReference type="SAM" id="MobiDB-lite"/>
    </source>
</evidence>
<evidence type="ECO:0000256" key="1">
    <source>
        <dbReference type="PROSITE-ProRule" id="PRU00339"/>
    </source>
</evidence>
<dbReference type="EMBL" id="AZHC01000009">
    <property type="protein sequence ID" value="OAA44907.1"/>
    <property type="molecule type" value="Genomic_DNA"/>
</dbReference>
<evidence type="ECO:0000313" key="6">
    <source>
        <dbReference type="Proteomes" id="UP000317257"/>
    </source>
</evidence>
<dbReference type="SMART" id="SM00028">
    <property type="entry name" value="TPR"/>
    <property type="match status" value="4"/>
</dbReference>
<reference evidence="6" key="2">
    <citation type="submission" date="2018-12" db="EMBL/GenBank/DDBJ databases">
        <title>The complete genome of Metarhizium rileyi, a key fungal pathogen of Lepidoptera.</title>
        <authorList>
            <person name="Binneck E."/>
            <person name="Lastra C.C.L."/>
            <person name="Sosa-Gomez D.R."/>
        </authorList>
    </citation>
    <scope>NUCLEOTIDE SEQUENCE [LARGE SCALE GENOMIC DNA]</scope>
    <source>
        <strain evidence="6">Cep018-CH2</strain>
    </source>
</reference>
<feature type="compositionally biased region" description="Basic residues" evidence="2">
    <location>
        <begin position="58"/>
        <end position="68"/>
    </location>
</feature>
<dbReference type="OrthoDB" id="9991317at2759"/>
<keyword evidence="5" id="KW-1185">Reference proteome</keyword>